<comment type="caution">
    <text evidence="1">The sequence shown here is derived from an EMBL/GenBank/DDBJ whole genome shotgun (WGS) entry which is preliminary data.</text>
</comment>
<organism evidence="1 2">
    <name type="scientific">Thioalkalivibrio halophilus</name>
    <dbReference type="NCBI Taxonomy" id="252474"/>
    <lineage>
        <taxon>Bacteria</taxon>
        <taxon>Pseudomonadati</taxon>
        <taxon>Pseudomonadota</taxon>
        <taxon>Gammaproteobacteria</taxon>
        <taxon>Chromatiales</taxon>
        <taxon>Ectothiorhodospiraceae</taxon>
        <taxon>Thioalkalivibrio</taxon>
    </lineage>
</organism>
<evidence type="ECO:0008006" key="3">
    <source>
        <dbReference type="Google" id="ProtNLM"/>
    </source>
</evidence>
<evidence type="ECO:0000313" key="1">
    <source>
        <dbReference type="EMBL" id="OOC10029.1"/>
    </source>
</evidence>
<dbReference type="RefSeq" id="WP_077244305.1">
    <property type="nucleotide sequence ID" value="NZ_MUZR01000026.1"/>
</dbReference>
<sequence>MTVYSKQPLRPSQHVEQWRRRGLELAESERERAEHYLAVIGYYRLSAYTLPFQLGNPDHRFRPGTQFEQILDLYRFDRELRLLVLDAIERIEVAIRSQLNNHMSCAYGTHWYLDEKHFDGKYDHKKLLSDVERSCRRSSEAFVRHYRSKYTEPRLPPSWMVTEMLTYGQLSRVYDNLASFKDQKAIARSLGTTAELLRSWAHAISYLRNLCAHHMRLWNRVLANAPKTPKHPGSNWIRWPIRLDDPGIEAQKRLYPALAVIEYLLQAVNPSSTWHLRFKELMDRYPGVSRTHMGMPMDWDSDPFWRLTREQAGARHD</sequence>
<gene>
    <name evidence="1" type="ORF">B1A74_07920</name>
</gene>
<protein>
    <recommendedName>
        <fullName evidence="3">DNA-binding protein</fullName>
    </recommendedName>
</protein>
<accession>A0A1V2ZY64</accession>
<dbReference type="EMBL" id="MUZR01000026">
    <property type="protein sequence ID" value="OOC10029.1"/>
    <property type="molecule type" value="Genomic_DNA"/>
</dbReference>
<dbReference type="STRING" id="252474.B1A74_07920"/>
<name>A0A1V2ZY64_9GAMM</name>
<dbReference type="OrthoDB" id="5363652at2"/>
<dbReference type="Proteomes" id="UP000189177">
    <property type="component" value="Unassembled WGS sequence"/>
</dbReference>
<keyword evidence="2" id="KW-1185">Reference proteome</keyword>
<dbReference type="AlphaFoldDB" id="A0A1V2ZY64"/>
<dbReference type="Pfam" id="PF07751">
    <property type="entry name" value="Abi_2"/>
    <property type="match status" value="1"/>
</dbReference>
<dbReference type="InterPro" id="IPR011664">
    <property type="entry name" value="Abi_system_AbiD/AbiF-like"/>
</dbReference>
<reference evidence="1 2" key="1">
    <citation type="submission" date="2017-02" db="EMBL/GenBank/DDBJ databases">
        <title>Genomic diversity within the haloalkaliphilic genus Thioalkalivibrio.</title>
        <authorList>
            <person name="Ahn A.-C."/>
            <person name="Meier-Kolthoff J."/>
            <person name="Overmars L."/>
            <person name="Richter M."/>
            <person name="Woyke T."/>
            <person name="Sorokin D.Y."/>
            <person name="Muyzer G."/>
        </authorList>
    </citation>
    <scope>NUCLEOTIDE SEQUENCE [LARGE SCALE GENOMIC DNA]</scope>
    <source>
        <strain evidence="1 2">HL17</strain>
    </source>
</reference>
<proteinExistence type="predicted"/>
<evidence type="ECO:0000313" key="2">
    <source>
        <dbReference type="Proteomes" id="UP000189177"/>
    </source>
</evidence>